<organism evidence="2 3">
    <name type="scientific">Sphagnum troendelagicum</name>
    <dbReference type="NCBI Taxonomy" id="128251"/>
    <lineage>
        <taxon>Eukaryota</taxon>
        <taxon>Viridiplantae</taxon>
        <taxon>Streptophyta</taxon>
        <taxon>Embryophyta</taxon>
        <taxon>Bryophyta</taxon>
        <taxon>Sphagnophytina</taxon>
        <taxon>Sphagnopsida</taxon>
        <taxon>Sphagnales</taxon>
        <taxon>Sphagnaceae</taxon>
        <taxon>Sphagnum</taxon>
    </lineage>
</organism>
<dbReference type="EMBL" id="OZ019899">
    <property type="protein sequence ID" value="CAK9231857.1"/>
    <property type="molecule type" value="Genomic_DNA"/>
</dbReference>
<protein>
    <submittedName>
        <fullName evidence="2">Uncharacterized protein</fullName>
    </submittedName>
</protein>
<feature type="compositionally biased region" description="Polar residues" evidence="1">
    <location>
        <begin position="70"/>
        <end position="86"/>
    </location>
</feature>
<accession>A0ABP0UZ10</accession>
<evidence type="ECO:0000313" key="3">
    <source>
        <dbReference type="Proteomes" id="UP001497512"/>
    </source>
</evidence>
<sequence>MRRRSQPASAYGTRMIATATDSEPTCMRSTKHKLASGDLAKKLLLQQRKQQSALREGKCLGPPSALPSKSHAQSATGQQPQSPNRL</sequence>
<feature type="region of interest" description="Disordered" evidence="1">
    <location>
        <begin position="47"/>
        <end position="86"/>
    </location>
</feature>
<evidence type="ECO:0000313" key="2">
    <source>
        <dbReference type="EMBL" id="CAK9231857.1"/>
    </source>
</evidence>
<proteinExistence type="predicted"/>
<dbReference type="Proteomes" id="UP001497512">
    <property type="component" value="Chromosome 7"/>
</dbReference>
<reference evidence="2" key="1">
    <citation type="submission" date="2024-02" db="EMBL/GenBank/DDBJ databases">
        <authorList>
            <consortium name="ELIXIR-Norway"/>
            <consortium name="Elixir Norway"/>
        </authorList>
    </citation>
    <scope>NUCLEOTIDE SEQUENCE</scope>
</reference>
<feature type="region of interest" description="Disordered" evidence="1">
    <location>
        <begin position="1"/>
        <end position="32"/>
    </location>
</feature>
<evidence type="ECO:0000256" key="1">
    <source>
        <dbReference type="SAM" id="MobiDB-lite"/>
    </source>
</evidence>
<name>A0ABP0UZ10_9BRYO</name>
<keyword evidence="3" id="KW-1185">Reference proteome</keyword>
<gene>
    <name evidence="2" type="ORF">CSSPTR1EN2_LOCUS20967</name>
</gene>